<feature type="domain" description="Integrase catalytic" evidence="1">
    <location>
        <begin position="109"/>
        <end position="271"/>
    </location>
</feature>
<dbReference type="InterPro" id="IPR036397">
    <property type="entry name" value="RNaseH_sf"/>
</dbReference>
<dbReference type="PROSITE" id="PS50994">
    <property type="entry name" value="INTEGRASE"/>
    <property type="match status" value="1"/>
</dbReference>
<dbReference type="InterPro" id="IPR050900">
    <property type="entry name" value="Transposase_IS3/IS150/IS904"/>
</dbReference>
<accession>A0ABP7X760</accession>
<protein>
    <recommendedName>
        <fullName evidence="1">Integrase catalytic domain-containing protein</fullName>
    </recommendedName>
</protein>
<dbReference type="InterPro" id="IPR012337">
    <property type="entry name" value="RNaseH-like_sf"/>
</dbReference>
<name>A0ABP7X760_9SPHI</name>
<dbReference type="EMBL" id="BAABCV010000027">
    <property type="protein sequence ID" value="GAA4105791.1"/>
    <property type="molecule type" value="Genomic_DNA"/>
</dbReference>
<dbReference type="PANTHER" id="PTHR46889">
    <property type="entry name" value="TRANSPOSASE INSF FOR INSERTION SEQUENCE IS3B-RELATED"/>
    <property type="match status" value="1"/>
</dbReference>
<dbReference type="InterPro" id="IPR048020">
    <property type="entry name" value="Transpos_IS3"/>
</dbReference>
<keyword evidence="3" id="KW-1185">Reference proteome</keyword>
<dbReference type="RefSeq" id="WP_345107510.1">
    <property type="nucleotide sequence ID" value="NZ_BAABCV010000027.1"/>
</dbReference>
<dbReference type="InterPro" id="IPR001584">
    <property type="entry name" value="Integrase_cat-core"/>
</dbReference>
<reference evidence="3" key="1">
    <citation type="journal article" date="2019" name="Int. J. Syst. Evol. Microbiol.">
        <title>The Global Catalogue of Microorganisms (GCM) 10K type strain sequencing project: providing services to taxonomists for standard genome sequencing and annotation.</title>
        <authorList>
            <consortium name="The Broad Institute Genomics Platform"/>
            <consortium name="The Broad Institute Genome Sequencing Center for Infectious Disease"/>
            <person name="Wu L."/>
            <person name="Ma J."/>
        </authorList>
    </citation>
    <scope>NUCLEOTIDE SEQUENCE [LARGE SCALE GENOMIC DNA]</scope>
    <source>
        <strain evidence="3">JCM 17085</strain>
    </source>
</reference>
<proteinExistence type="predicted"/>
<comment type="caution">
    <text evidence="2">The sequence shown here is derived from an EMBL/GenBank/DDBJ whole genome shotgun (WGS) entry which is preliminary data.</text>
</comment>
<organism evidence="2 3">
    <name type="scientific">Mucilaginibacter panaciglaebae</name>
    <dbReference type="NCBI Taxonomy" id="502331"/>
    <lineage>
        <taxon>Bacteria</taxon>
        <taxon>Pseudomonadati</taxon>
        <taxon>Bacteroidota</taxon>
        <taxon>Sphingobacteriia</taxon>
        <taxon>Sphingobacteriales</taxon>
        <taxon>Sphingobacteriaceae</taxon>
        <taxon>Mucilaginibacter</taxon>
    </lineage>
</organism>
<dbReference type="NCBIfam" id="NF033516">
    <property type="entry name" value="transpos_IS3"/>
    <property type="match status" value="1"/>
</dbReference>
<evidence type="ECO:0000313" key="3">
    <source>
        <dbReference type="Proteomes" id="UP001500841"/>
    </source>
</evidence>
<evidence type="ECO:0000259" key="1">
    <source>
        <dbReference type="PROSITE" id="PS50994"/>
    </source>
</evidence>
<gene>
    <name evidence="2" type="ORF">GCM10022392_34380</name>
</gene>
<dbReference type="Proteomes" id="UP001500841">
    <property type="component" value="Unassembled WGS sequence"/>
</dbReference>
<dbReference type="Gene3D" id="3.30.420.10">
    <property type="entry name" value="Ribonuclease H-like superfamily/Ribonuclease H"/>
    <property type="match status" value="1"/>
</dbReference>
<evidence type="ECO:0000313" key="2">
    <source>
        <dbReference type="EMBL" id="GAA4105791.1"/>
    </source>
</evidence>
<sequence>MQERSRGLRELCGLLGYSSQAYYQNNRQTEKRTFKQEEMIQQVLEHRRLQPRLGTRKLLELMQPEMGRDAFFELLRHNGLLVRRKRYRARTTFSSHRFRKYPDLVKYLVVDRPNQLWVSDITYIRIKQDFAYLSLVTDAYSRKIIGFFMSHDLSTDNCLGALRMALASRLTTDQPLIHHSDRGTQYCSKAYTGLLKRKGIAISMTQSGNPRDNAIAERVNGILKMELLKESYDHISTAYQEVKKAVGIYNQLRPHSSLDMLTPESAHQKTGVLNRRWRNYYPTSEMKVAIDR</sequence>
<dbReference type="Pfam" id="PF00665">
    <property type="entry name" value="rve"/>
    <property type="match status" value="1"/>
</dbReference>
<dbReference type="PANTHER" id="PTHR46889:SF5">
    <property type="entry name" value="INTEGRASE PROTEIN"/>
    <property type="match status" value="1"/>
</dbReference>
<dbReference type="SUPFAM" id="SSF53098">
    <property type="entry name" value="Ribonuclease H-like"/>
    <property type="match status" value="1"/>
</dbReference>